<evidence type="ECO:0000256" key="4">
    <source>
        <dbReference type="ARBA" id="ARBA00023186"/>
    </source>
</evidence>
<comment type="caution">
    <text evidence="6">The sequence shown here is derived from an EMBL/GenBank/DDBJ whole genome shotgun (WGS) entry which is preliminary data.</text>
</comment>
<evidence type="ECO:0000313" key="7">
    <source>
        <dbReference type="Proteomes" id="UP001281761"/>
    </source>
</evidence>
<dbReference type="PROSITE" id="PS00750">
    <property type="entry name" value="TCP1_1"/>
    <property type="match status" value="1"/>
</dbReference>
<reference evidence="6 7" key="1">
    <citation type="journal article" date="2022" name="bioRxiv">
        <title>Genomics of Preaxostyla Flagellates Illuminates Evolutionary Transitions and the Path Towards Mitochondrial Loss.</title>
        <authorList>
            <person name="Novak L.V.F."/>
            <person name="Treitli S.C."/>
            <person name="Pyrih J."/>
            <person name="Halakuc P."/>
            <person name="Pipaliya S.V."/>
            <person name="Vacek V."/>
            <person name="Brzon O."/>
            <person name="Soukal P."/>
            <person name="Eme L."/>
            <person name="Dacks J.B."/>
            <person name="Karnkowska A."/>
            <person name="Elias M."/>
            <person name="Hampl V."/>
        </authorList>
    </citation>
    <scope>NUCLEOTIDE SEQUENCE [LARGE SCALE GENOMIC DNA]</scope>
    <source>
        <strain evidence="6">NAU3</strain>
        <tissue evidence="6">Gut</tissue>
    </source>
</reference>
<dbReference type="Proteomes" id="UP001281761">
    <property type="component" value="Unassembled WGS sequence"/>
</dbReference>
<accession>A0ABQ9XI54</accession>
<sequence length="534" mass="57758">MSVKSFDIRQANTTAIVAIRNIMKSSFGPEGLDKMIVNDVGDVNITNDGATILAQLEIQHPAAKLLVELATQQDMQVGDGTTSVVLYTAEMLANAMKLMEHQRIHPTLIILGYKRALRFAMHYLKENLTIPVNQLGADALMNIARTSLSSKLVSADLDHFAKICVDSIQAVKTEGKITKKVKYPVKNINILKAHGGTMNDSTVVPGICLNYTRAAQGMPRTVKDAKIALLDFSLQKYRLRMGIQVEITDPKKLEAVREQEVAEVRNRVQLVLSSGANVVLVSGGIDDLCLKYFVESNAIGVRRVRRAELEAVAKATGGNVVTSLADLDGKESFDASNLGHAKEVSEERVADDDAIFIKNPAKTSAVSILLRGPSDYALDEMERSLNDALHALSATLESDSVVVGGGAVDGALNIAVEEWAKSIGSREQIAAMQWANSLLTIPKTLALNAAQDSTEMIAMLRAEHGKSQNDENSKDLKYSGMDLKNGTVTNNLVRGVLEPAAVKITALQLATNAAATILRVDDHIQVEDRDPQAQ</sequence>
<evidence type="ECO:0000256" key="2">
    <source>
        <dbReference type="ARBA" id="ARBA00022741"/>
    </source>
</evidence>
<protein>
    <submittedName>
        <fullName evidence="6">T-complex protein 1 subunit alpha</fullName>
    </submittedName>
</protein>
<dbReference type="EMBL" id="JARBJD010000114">
    <property type="protein sequence ID" value="KAK2951706.1"/>
    <property type="molecule type" value="Genomic_DNA"/>
</dbReference>
<dbReference type="Gene3D" id="3.50.7.10">
    <property type="entry name" value="GroEL"/>
    <property type="match status" value="1"/>
</dbReference>
<dbReference type="Pfam" id="PF00118">
    <property type="entry name" value="Cpn60_TCP1"/>
    <property type="match status" value="1"/>
</dbReference>
<keyword evidence="4 5" id="KW-0143">Chaperone</keyword>
<dbReference type="PROSITE" id="PS00751">
    <property type="entry name" value="TCP1_2"/>
    <property type="match status" value="1"/>
</dbReference>
<dbReference type="InterPro" id="IPR027413">
    <property type="entry name" value="GROEL-like_equatorial_sf"/>
</dbReference>
<proteinExistence type="inferred from homology"/>
<dbReference type="InterPro" id="IPR027409">
    <property type="entry name" value="GroEL-like_apical_dom_sf"/>
</dbReference>
<organism evidence="6 7">
    <name type="scientific">Blattamonas nauphoetae</name>
    <dbReference type="NCBI Taxonomy" id="2049346"/>
    <lineage>
        <taxon>Eukaryota</taxon>
        <taxon>Metamonada</taxon>
        <taxon>Preaxostyla</taxon>
        <taxon>Oxymonadida</taxon>
        <taxon>Blattamonas</taxon>
    </lineage>
</organism>
<evidence type="ECO:0000256" key="5">
    <source>
        <dbReference type="RuleBase" id="RU004187"/>
    </source>
</evidence>
<dbReference type="InterPro" id="IPR002194">
    <property type="entry name" value="Chaperonin_TCP-1_CS"/>
</dbReference>
<dbReference type="InterPro" id="IPR053374">
    <property type="entry name" value="TCP-1_chaperonin"/>
</dbReference>
<dbReference type="PROSITE" id="PS00995">
    <property type="entry name" value="TCP1_3"/>
    <property type="match status" value="1"/>
</dbReference>
<keyword evidence="3 5" id="KW-0067">ATP-binding</keyword>
<dbReference type="NCBIfam" id="NF041082">
    <property type="entry name" value="thermosome_alpha"/>
    <property type="match status" value="1"/>
</dbReference>
<dbReference type="NCBIfam" id="NF041083">
    <property type="entry name" value="thermosome_beta"/>
    <property type="match status" value="1"/>
</dbReference>
<evidence type="ECO:0000313" key="6">
    <source>
        <dbReference type="EMBL" id="KAK2951706.1"/>
    </source>
</evidence>
<dbReference type="InterPro" id="IPR017998">
    <property type="entry name" value="Chaperone_TCP-1"/>
</dbReference>
<name>A0ABQ9XI54_9EUKA</name>
<dbReference type="PANTHER" id="PTHR11353">
    <property type="entry name" value="CHAPERONIN"/>
    <property type="match status" value="1"/>
</dbReference>
<evidence type="ECO:0000256" key="1">
    <source>
        <dbReference type="ARBA" id="ARBA00008020"/>
    </source>
</evidence>
<dbReference type="InterPro" id="IPR002423">
    <property type="entry name" value="Cpn60/GroEL/TCP-1"/>
</dbReference>
<dbReference type="SUPFAM" id="SSF52029">
    <property type="entry name" value="GroEL apical domain-like"/>
    <property type="match status" value="1"/>
</dbReference>
<dbReference type="Gene3D" id="3.30.260.10">
    <property type="entry name" value="TCP-1-like chaperonin intermediate domain"/>
    <property type="match status" value="1"/>
</dbReference>
<dbReference type="PRINTS" id="PR00304">
    <property type="entry name" value="TCOMPLEXTCP1"/>
</dbReference>
<keyword evidence="2 5" id="KW-0547">Nucleotide-binding</keyword>
<dbReference type="InterPro" id="IPR054827">
    <property type="entry name" value="thermosome_alpha"/>
</dbReference>
<evidence type="ECO:0000256" key="3">
    <source>
        <dbReference type="ARBA" id="ARBA00022840"/>
    </source>
</evidence>
<dbReference type="SUPFAM" id="SSF48592">
    <property type="entry name" value="GroEL equatorial domain-like"/>
    <property type="match status" value="1"/>
</dbReference>
<comment type="similarity">
    <text evidence="1 5">Belongs to the TCP-1 chaperonin family.</text>
</comment>
<dbReference type="SUPFAM" id="SSF54849">
    <property type="entry name" value="GroEL-intermediate domain like"/>
    <property type="match status" value="1"/>
</dbReference>
<dbReference type="Gene3D" id="1.10.560.10">
    <property type="entry name" value="GroEL-like equatorial domain"/>
    <property type="match status" value="1"/>
</dbReference>
<gene>
    <name evidence="6" type="ORF">BLNAU_13318</name>
</gene>
<dbReference type="InterPro" id="IPR027410">
    <property type="entry name" value="TCP-1-like_intermed_sf"/>
</dbReference>
<keyword evidence="7" id="KW-1185">Reference proteome</keyword>